<gene>
    <name evidence="11" type="ORF">Mpt1_c14250</name>
</gene>
<evidence type="ECO:0000313" key="11">
    <source>
        <dbReference type="EMBL" id="AIZ57281.1"/>
    </source>
</evidence>
<comment type="similarity">
    <text evidence="1">Belongs to the type-1 OGG1 family.</text>
</comment>
<dbReference type="GeneID" id="24819082"/>
<evidence type="ECO:0000313" key="12">
    <source>
        <dbReference type="Proteomes" id="UP000030787"/>
    </source>
</evidence>
<evidence type="ECO:0000256" key="5">
    <source>
        <dbReference type="ARBA" id="ARBA00023204"/>
    </source>
</evidence>
<dbReference type="AlphaFoldDB" id="A0A0A7LIE8"/>
<evidence type="ECO:0000256" key="1">
    <source>
        <dbReference type="ARBA" id="ARBA00010679"/>
    </source>
</evidence>
<dbReference type="InterPro" id="IPR003265">
    <property type="entry name" value="HhH-GPD_domain"/>
</dbReference>
<keyword evidence="5" id="KW-0234">DNA repair</keyword>
<dbReference type="OrthoDB" id="14922at2157"/>
<dbReference type="Gene3D" id="3.30.310.260">
    <property type="match status" value="1"/>
</dbReference>
<dbReference type="GO" id="GO:0003684">
    <property type="term" value="F:damaged DNA binding"/>
    <property type="evidence" value="ECO:0007669"/>
    <property type="project" value="InterPro"/>
</dbReference>
<keyword evidence="6" id="KW-0456">Lyase</keyword>
<organism evidence="11 12">
    <name type="scientific">Candidatus Methanoplasma termitum</name>
    <dbReference type="NCBI Taxonomy" id="1577791"/>
    <lineage>
        <taxon>Archaea</taxon>
        <taxon>Methanobacteriati</taxon>
        <taxon>Thermoplasmatota</taxon>
        <taxon>Thermoplasmata</taxon>
        <taxon>Methanomassiliicoccales</taxon>
        <taxon>Methanomassiliicoccaceae</taxon>
        <taxon>Candidatus Methanoplasma</taxon>
    </lineage>
</organism>
<dbReference type="PANTHER" id="PTHR10242:SF2">
    <property type="entry name" value="N-GLYCOSYLASE_DNA LYASE"/>
    <property type="match status" value="1"/>
</dbReference>
<evidence type="ECO:0000256" key="3">
    <source>
        <dbReference type="ARBA" id="ARBA00022763"/>
    </source>
</evidence>
<sequence length="270" mass="30058">MQIELDVSLDPTLGCGQAHRWRKVGDRWNGVLGESIVNLRENAYGFDAEGCSDKGVLNEYFRSGDDLSEIIREISDADAYVASLSSSCPGMRILKQEPWECLATYVLATNVNVKRIAKMVESVCDTFGKNLGERRAFPTPKQILDKQEEIPCCRLGYRQDRFIELAERTENGAIDLEAIGEAGYSECVGRLIEINGVGPKVADCVALFGFGHLEAFPVDARISKCLNEMYGVTGSYKVMSEFGRKKFGRYAGYAQEFLYHSPFITNKNGD</sequence>
<dbReference type="Gene3D" id="1.10.1670.10">
    <property type="entry name" value="Helix-hairpin-Helix base-excision DNA repair enzymes (C-terminal)"/>
    <property type="match status" value="1"/>
</dbReference>
<dbReference type="GO" id="GO:0006289">
    <property type="term" value="P:nucleotide-excision repair"/>
    <property type="evidence" value="ECO:0007669"/>
    <property type="project" value="InterPro"/>
</dbReference>
<dbReference type="KEGG" id="mear:Mpt1_c14250"/>
<evidence type="ECO:0000256" key="2">
    <source>
        <dbReference type="ARBA" id="ARBA00012720"/>
    </source>
</evidence>
<dbReference type="InterPro" id="IPR023170">
    <property type="entry name" value="HhH_base_excis_C"/>
</dbReference>
<dbReference type="STRING" id="1577791.Mpt1_c14250"/>
<dbReference type="CDD" id="cd00056">
    <property type="entry name" value="ENDO3c"/>
    <property type="match status" value="1"/>
</dbReference>
<evidence type="ECO:0000259" key="10">
    <source>
        <dbReference type="SMART" id="SM00478"/>
    </source>
</evidence>
<dbReference type="Proteomes" id="UP000030787">
    <property type="component" value="Chromosome"/>
</dbReference>
<keyword evidence="12" id="KW-1185">Reference proteome</keyword>
<keyword evidence="4" id="KW-0378">Hydrolase</keyword>
<protein>
    <recommendedName>
        <fullName evidence="2">DNA-(apurinic or apyrimidinic site) lyase</fullName>
        <ecNumber evidence="2">4.2.99.18</ecNumber>
    </recommendedName>
</protein>
<keyword evidence="3" id="KW-0227">DNA damage</keyword>
<proteinExistence type="inferred from homology"/>
<evidence type="ECO:0000256" key="6">
    <source>
        <dbReference type="ARBA" id="ARBA00023239"/>
    </source>
</evidence>
<accession>A0A0A7LIE8</accession>
<dbReference type="SUPFAM" id="SSF48150">
    <property type="entry name" value="DNA-glycosylase"/>
    <property type="match status" value="1"/>
</dbReference>
<keyword evidence="8" id="KW-0326">Glycosidase</keyword>
<comment type="catalytic activity">
    <reaction evidence="9">
        <text>2'-deoxyribonucleotide-(2'-deoxyribose 5'-phosphate)-2'-deoxyribonucleotide-DNA = a 3'-end 2'-deoxyribonucleotide-(2,3-dehydro-2,3-deoxyribose 5'-phosphate)-DNA + a 5'-end 5'-phospho-2'-deoxyribonucleoside-DNA + H(+)</text>
        <dbReference type="Rhea" id="RHEA:66592"/>
        <dbReference type="Rhea" id="RHEA-COMP:13180"/>
        <dbReference type="Rhea" id="RHEA-COMP:16897"/>
        <dbReference type="Rhea" id="RHEA-COMP:17067"/>
        <dbReference type="ChEBI" id="CHEBI:15378"/>
        <dbReference type="ChEBI" id="CHEBI:136412"/>
        <dbReference type="ChEBI" id="CHEBI:157695"/>
        <dbReference type="ChEBI" id="CHEBI:167181"/>
        <dbReference type="EC" id="4.2.99.18"/>
    </reaction>
</comment>
<evidence type="ECO:0000256" key="9">
    <source>
        <dbReference type="ARBA" id="ARBA00044632"/>
    </source>
</evidence>
<dbReference type="InterPro" id="IPR052054">
    <property type="entry name" value="Oxidative_DNA_repair_enzyme"/>
</dbReference>
<evidence type="ECO:0000256" key="4">
    <source>
        <dbReference type="ARBA" id="ARBA00022801"/>
    </source>
</evidence>
<dbReference type="InterPro" id="IPR012904">
    <property type="entry name" value="OGG_N"/>
</dbReference>
<dbReference type="Gene3D" id="1.10.340.30">
    <property type="entry name" value="Hypothetical protein, domain 2"/>
    <property type="match status" value="1"/>
</dbReference>
<dbReference type="EMBL" id="CP010070">
    <property type="protein sequence ID" value="AIZ57281.1"/>
    <property type="molecule type" value="Genomic_DNA"/>
</dbReference>
<feature type="domain" description="HhH-GPD" evidence="10">
    <location>
        <begin position="107"/>
        <end position="256"/>
    </location>
</feature>
<dbReference type="RefSeq" id="WP_048113458.1">
    <property type="nucleotide sequence ID" value="NZ_CP010070.1"/>
</dbReference>
<name>A0A0A7LIE8_9ARCH</name>
<dbReference type="SMART" id="SM00478">
    <property type="entry name" value="ENDO3c"/>
    <property type="match status" value="1"/>
</dbReference>
<reference evidence="11 12" key="1">
    <citation type="journal article" date="2014" name="Appl. Environ. Microbiol.">
        <title>Comparative Genome Analysis of 'Candidatus Methanoplasma termitum' Indicates a New Mode of Energy Metabolism in the Seventh Order of Methanogens.</title>
        <authorList>
            <person name="Lang K."/>
            <person name="Schuldes J."/>
            <person name="Klingl A."/>
            <person name="Poehlein A."/>
            <person name="Daniel R."/>
            <person name="Brune A."/>
        </authorList>
    </citation>
    <scope>NUCLEOTIDE SEQUENCE [LARGE SCALE GENOMIC DNA]</scope>
    <source>
        <strain evidence="12">Mpt1</strain>
    </source>
</reference>
<dbReference type="SUPFAM" id="SSF55945">
    <property type="entry name" value="TATA-box binding protein-like"/>
    <property type="match status" value="1"/>
</dbReference>
<keyword evidence="7" id="KW-0511">Multifunctional enzyme</keyword>
<dbReference type="GO" id="GO:0006284">
    <property type="term" value="P:base-excision repair"/>
    <property type="evidence" value="ECO:0007669"/>
    <property type="project" value="InterPro"/>
</dbReference>
<evidence type="ECO:0000256" key="8">
    <source>
        <dbReference type="ARBA" id="ARBA00023295"/>
    </source>
</evidence>
<dbReference type="GO" id="GO:0008534">
    <property type="term" value="F:oxidized purine nucleobase lesion DNA N-glycosylase activity"/>
    <property type="evidence" value="ECO:0007669"/>
    <property type="project" value="InterPro"/>
</dbReference>
<dbReference type="EC" id="4.2.99.18" evidence="2"/>
<dbReference type="Pfam" id="PF07934">
    <property type="entry name" value="OGG_N"/>
    <property type="match status" value="1"/>
</dbReference>
<evidence type="ECO:0000256" key="7">
    <source>
        <dbReference type="ARBA" id="ARBA00023268"/>
    </source>
</evidence>
<dbReference type="HOGENOM" id="CLU_027543_3_2_2"/>
<dbReference type="GO" id="GO:0140078">
    <property type="term" value="F:class I DNA-(apurinic or apyrimidinic site) endonuclease activity"/>
    <property type="evidence" value="ECO:0007669"/>
    <property type="project" value="UniProtKB-EC"/>
</dbReference>
<dbReference type="PANTHER" id="PTHR10242">
    <property type="entry name" value="8-OXOGUANINE DNA GLYCOSYLASE"/>
    <property type="match status" value="1"/>
</dbReference>
<dbReference type="InterPro" id="IPR011257">
    <property type="entry name" value="DNA_glycosylase"/>
</dbReference>